<feature type="compositionally biased region" description="Low complexity" evidence="9">
    <location>
        <begin position="350"/>
        <end position="359"/>
    </location>
</feature>
<keyword evidence="8 10" id="KW-0472">Membrane</keyword>
<evidence type="ECO:0000313" key="11">
    <source>
        <dbReference type="EMBL" id="GLC51621.1"/>
    </source>
</evidence>
<evidence type="ECO:0000256" key="10">
    <source>
        <dbReference type="SAM" id="Phobius"/>
    </source>
</evidence>
<comment type="subcellular location">
    <subcellularLocation>
        <location evidence="1">Mitochondrion inner membrane</location>
        <topology evidence="1">Multi-pass membrane protein</topology>
    </subcellularLocation>
</comment>
<organism evidence="11 12">
    <name type="scientific">Pleodorina starrii</name>
    <dbReference type="NCBI Taxonomy" id="330485"/>
    <lineage>
        <taxon>Eukaryota</taxon>
        <taxon>Viridiplantae</taxon>
        <taxon>Chlorophyta</taxon>
        <taxon>core chlorophytes</taxon>
        <taxon>Chlorophyceae</taxon>
        <taxon>CS clade</taxon>
        <taxon>Chlamydomonadales</taxon>
        <taxon>Volvocaceae</taxon>
        <taxon>Pleodorina</taxon>
    </lineage>
</organism>
<dbReference type="Pfam" id="PF06979">
    <property type="entry name" value="TMEM70"/>
    <property type="match status" value="1"/>
</dbReference>
<dbReference type="PANTHER" id="PTHR13603">
    <property type="entry name" value="TRANSMEMBRANE PROTEIN 186"/>
    <property type="match status" value="1"/>
</dbReference>
<accession>A0A9W6BHI9</accession>
<dbReference type="GO" id="GO:0005743">
    <property type="term" value="C:mitochondrial inner membrane"/>
    <property type="evidence" value="ECO:0007669"/>
    <property type="project" value="UniProtKB-SubCell"/>
</dbReference>
<dbReference type="EMBL" id="BRXU01000004">
    <property type="protein sequence ID" value="GLC51621.1"/>
    <property type="molecule type" value="Genomic_DNA"/>
</dbReference>
<keyword evidence="4 10" id="KW-0812">Transmembrane</keyword>
<dbReference type="InterPro" id="IPR026571">
    <property type="entry name" value="Tmem186"/>
</dbReference>
<evidence type="ECO:0000313" key="12">
    <source>
        <dbReference type="Proteomes" id="UP001165080"/>
    </source>
</evidence>
<proteinExistence type="inferred from homology"/>
<feature type="compositionally biased region" description="Low complexity" evidence="9">
    <location>
        <begin position="305"/>
        <end position="316"/>
    </location>
</feature>
<feature type="transmembrane region" description="Helical" evidence="10">
    <location>
        <begin position="135"/>
        <end position="156"/>
    </location>
</feature>
<feature type="compositionally biased region" description="Polar residues" evidence="9">
    <location>
        <begin position="317"/>
        <end position="329"/>
    </location>
</feature>
<dbReference type="OrthoDB" id="6147888at2759"/>
<keyword evidence="6 10" id="KW-1133">Transmembrane helix</keyword>
<feature type="region of interest" description="Disordered" evidence="9">
    <location>
        <begin position="293"/>
        <end position="359"/>
    </location>
</feature>
<keyword evidence="5" id="KW-0999">Mitochondrion inner membrane</keyword>
<keyword evidence="7" id="KW-0496">Mitochondrion</keyword>
<dbReference type="Proteomes" id="UP001165080">
    <property type="component" value="Unassembled WGS sequence"/>
</dbReference>
<reference evidence="11 12" key="1">
    <citation type="journal article" date="2023" name="Commun. Biol.">
        <title>Reorganization of the ancestral sex-determining regions during the evolution of trioecy in Pleodorina starrii.</title>
        <authorList>
            <person name="Takahashi K."/>
            <person name="Suzuki S."/>
            <person name="Kawai-Toyooka H."/>
            <person name="Yamamoto K."/>
            <person name="Hamaji T."/>
            <person name="Ootsuki R."/>
            <person name="Yamaguchi H."/>
            <person name="Kawachi M."/>
            <person name="Higashiyama T."/>
            <person name="Nozaki H."/>
        </authorList>
    </citation>
    <scope>NUCLEOTIDE SEQUENCE [LARGE SCALE GENOMIC DNA]</scope>
    <source>
        <strain evidence="11 12">NIES-4479</strain>
    </source>
</reference>
<dbReference type="InterPro" id="IPR045325">
    <property type="entry name" value="TMEM70/TMEM186/TMEM223"/>
</dbReference>
<evidence type="ECO:0000256" key="8">
    <source>
        <dbReference type="ARBA" id="ARBA00023136"/>
    </source>
</evidence>
<evidence type="ECO:0000256" key="3">
    <source>
        <dbReference type="ARBA" id="ARBA00014604"/>
    </source>
</evidence>
<evidence type="ECO:0000256" key="4">
    <source>
        <dbReference type="ARBA" id="ARBA00022692"/>
    </source>
</evidence>
<evidence type="ECO:0000256" key="6">
    <source>
        <dbReference type="ARBA" id="ARBA00022989"/>
    </source>
</evidence>
<evidence type="ECO:0000256" key="7">
    <source>
        <dbReference type="ARBA" id="ARBA00023128"/>
    </source>
</evidence>
<name>A0A9W6BHI9_9CHLO</name>
<keyword evidence="12" id="KW-1185">Reference proteome</keyword>
<gene>
    <name evidence="11" type="primary">PLEST004926</name>
    <name evidence="11" type="ORF">PLESTB_000522100</name>
</gene>
<dbReference type="PANTHER" id="PTHR13603:SF1">
    <property type="entry name" value="TRANSMEMBRANE PROTEIN 186"/>
    <property type="match status" value="1"/>
</dbReference>
<evidence type="ECO:0000256" key="5">
    <source>
        <dbReference type="ARBA" id="ARBA00022792"/>
    </source>
</evidence>
<evidence type="ECO:0000256" key="2">
    <source>
        <dbReference type="ARBA" id="ARBA00007020"/>
    </source>
</evidence>
<evidence type="ECO:0000256" key="1">
    <source>
        <dbReference type="ARBA" id="ARBA00004448"/>
    </source>
</evidence>
<protein>
    <recommendedName>
        <fullName evidence="3">Transmembrane protein 186</fullName>
    </recommendedName>
</protein>
<evidence type="ECO:0000256" key="9">
    <source>
        <dbReference type="SAM" id="MobiDB-lite"/>
    </source>
</evidence>
<comment type="caution">
    <text evidence="11">The sequence shown here is derived from an EMBL/GenBank/DDBJ whole genome shotgun (WGS) entry which is preliminary data.</text>
</comment>
<dbReference type="AlphaFoldDB" id="A0A9W6BHI9"/>
<feature type="compositionally biased region" description="Basic and acidic residues" evidence="9">
    <location>
        <begin position="336"/>
        <end position="349"/>
    </location>
</feature>
<comment type="similarity">
    <text evidence="2">Belongs to the TMEM186 family.</text>
</comment>
<sequence>MSRIQGALGFLLPSRCCFGYATAASHTLQTQLCNYEHNTSDGDASERQSSWRGLIPEHAGCRSPGPFLLFASDAATAVGTSSLLTSRFLSSSSKASLFDGLKLQAPSNPFAPRKPRPSVQKLVLYRGRGMLLFRFIVRAKVFQLMGFLACTVFASVVLTTSNPNPMDLAAVGALAVGCVITSYCIWYYSGRYVGEMSLLLPERRLVRFSVLDFWGNREDNDVPLEQLVAPWRNRSVAEVRSQARQALMPLEVAGDRQYYISVPHGHVLQKEVLQKILYGAPLEEATDAAAVGAAAGGDMQAPATGPSEGSSSEQPGAQPTHSCGSSTAGGQEAEETDGRTGEDGERRDGGAAAQGARGK</sequence>
<feature type="transmembrane region" description="Helical" evidence="10">
    <location>
        <begin position="168"/>
        <end position="188"/>
    </location>
</feature>